<gene>
    <name evidence="1" type="ORF">KJP28_09560</name>
</gene>
<keyword evidence="2" id="KW-1185">Reference proteome</keyword>
<dbReference type="Proteomes" id="UP000756530">
    <property type="component" value="Unassembled WGS sequence"/>
</dbReference>
<sequence>MREVDAIAVASEHFLDDLAALFELVHRAVEFHEQLVFLKAPLPFDRVLAMLEQIGLEVVGAATLLGEAGEPSGPVRTVFAQSEVPLAVPDIPAQPVARAG</sequence>
<proteinExistence type="predicted"/>
<comment type="caution">
    <text evidence="1">The sequence shown here is derived from an EMBL/GenBank/DDBJ whole genome shotgun (WGS) entry which is preliminary data.</text>
</comment>
<protein>
    <submittedName>
        <fullName evidence="1">Uncharacterized protein</fullName>
    </submittedName>
</protein>
<evidence type="ECO:0000313" key="1">
    <source>
        <dbReference type="EMBL" id="MBV7379176.1"/>
    </source>
</evidence>
<organism evidence="1 2">
    <name type="scientific">Maritimibacter dapengensis</name>
    <dbReference type="NCBI Taxonomy" id="2836868"/>
    <lineage>
        <taxon>Bacteria</taxon>
        <taxon>Pseudomonadati</taxon>
        <taxon>Pseudomonadota</taxon>
        <taxon>Alphaproteobacteria</taxon>
        <taxon>Rhodobacterales</taxon>
        <taxon>Roseobacteraceae</taxon>
        <taxon>Maritimibacter</taxon>
    </lineage>
</organism>
<name>A0ABS6T1P8_9RHOB</name>
<dbReference type="EMBL" id="JAHUZE010000002">
    <property type="protein sequence ID" value="MBV7379176.1"/>
    <property type="molecule type" value="Genomic_DNA"/>
</dbReference>
<accession>A0ABS6T1P8</accession>
<dbReference type="RefSeq" id="WP_218392322.1">
    <property type="nucleotide sequence ID" value="NZ_JAHUZE010000002.1"/>
</dbReference>
<evidence type="ECO:0000313" key="2">
    <source>
        <dbReference type="Proteomes" id="UP000756530"/>
    </source>
</evidence>
<reference evidence="1 2" key="1">
    <citation type="submission" date="2021-05" db="EMBL/GenBank/DDBJ databases">
        <title>Culturable bacteria isolated from Daya Bay.</title>
        <authorList>
            <person name="Zheng W."/>
            <person name="Yu S."/>
            <person name="Huang Y."/>
        </authorList>
    </citation>
    <scope>NUCLEOTIDE SEQUENCE [LARGE SCALE GENOMIC DNA]</scope>
    <source>
        <strain evidence="1 2">DP4N28-5</strain>
    </source>
</reference>